<evidence type="ECO:0000313" key="1">
    <source>
        <dbReference type="EMBL" id="MBX41781.1"/>
    </source>
</evidence>
<sequence length="48" mass="5189">MQGQSSNSLHVFGTTYAVASGVCQSCKQALVVRLDYQTHILRLGTTDC</sequence>
<name>A0A2P2NH17_RHIMU</name>
<dbReference type="EMBL" id="GGEC01061297">
    <property type="protein sequence ID" value="MBX41781.1"/>
    <property type="molecule type" value="Transcribed_RNA"/>
</dbReference>
<protein>
    <submittedName>
        <fullName evidence="1">Uncharacterized protein</fullName>
    </submittedName>
</protein>
<proteinExistence type="predicted"/>
<dbReference type="AlphaFoldDB" id="A0A2P2NH17"/>
<accession>A0A2P2NH17</accession>
<reference evidence="1" key="1">
    <citation type="submission" date="2018-02" db="EMBL/GenBank/DDBJ databases">
        <title>Rhizophora mucronata_Transcriptome.</title>
        <authorList>
            <person name="Meera S.P."/>
            <person name="Sreeshan A."/>
            <person name="Augustine A."/>
        </authorList>
    </citation>
    <scope>NUCLEOTIDE SEQUENCE</scope>
    <source>
        <tissue evidence="1">Leaf</tissue>
    </source>
</reference>
<organism evidence="1">
    <name type="scientific">Rhizophora mucronata</name>
    <name type="common">Asiatic mangrove</name>
    <dbReference type="NCBI Taxonomy" id="61149"/>
    <lineage>
        <taxon>Eukaryota</taxon>
        <taxon>Viridiplantae</taxon>
        <taxon>Streptophyta</taxon>
        <taxon>Embryophyta</taxon>
        <taxon>Tracheophyta</taxon>
        <taxon>Spermatophyta</taxon>
        <taxon>Magnoliopsida</taxon>
        <taxon>eudicotyledons</taxon>
        <taxon>Gunneridae</taxon>
        <taxon>Pentapetalae</taxon>
        <taxon>rosids</taxon>
        <taxon>fabids</taxon>
        <taxon>Malpighiales</taxon>
        <taxon>Rhizophoraceae</taxon>
        <taxon>Rhizophora</taxon>
    </lineage>
</organism>